<evidence type="ECO:0000313" key="2">
    <source>
        <dbReference type="Proteomes" id="UP000823405"/>
    </source>
</evidence>
<reference evidence="1" key="1">
    <citation type="journal article" date="2020" name="Fungal Divers.">
        <title>Resolving the Mortierellaceae phylogeny through synthesis of multi-gene phylogenetics and phylogenomics.</title>
        <authorList>
            <person name="Vandepol N."/>
            <person name="Liber J."/>
            <person name="Desiro A."/>
            <person name="Na H."/>
            <person name="Kennedy M."/>
            <person name="Barry K."/>
            <person name="Grigoriev I.V."/>
            <person name="Miller A.N."/>
            <person name="O'Donnell K."/>
            <person name="Stajich J.E."/>
            <person name="Bonito G."/>
        </authorList>
    </citation>
    <scope>NUCLEOTIDE SEQUENCE</scope>
    <source>
        <strain evidence="1">NVP60</strain>
    </source>
</reference>
<organism evidence="1 2">
    <name type="scientific">Linnemannia gamsii</name>
    <dbReference type="NCBI Taxonomy" id="64522"/>
    <lineage>
        <taxon>Eukaryota</taxon>
        <taxon>Fungi</taxon>
        <taxon>Fungi incertae sedis</taxon>
        <taxon>Mucoromycota</taxon>
        <taxon>Mortierellomycotina</taxon>
        <taxon>Mortierellomycetes</taxon>
        <taxon>Mortierellales</taxon>
        <taxon>Mortierellaceae</taxon>
        <taxon>Linnemannia</taxon>
    </lineage>
</organism>
<evidence type="ECO:0000313" key="1">
    <source>
        <dbReference type="EMBL" id="KAG0289424.1"/>
    </source>
</evidence>
<name>A0A9P6QRK1_9FUNG</name>
<protein>
    <submittedName>
        <fullName evidence="1">Uncharacterized protein</fullName>
    </submittedName>
</protein>
<accession>A0A9P6QRK1</accession>
<feature type="non-terminal residue" evidence="1">
    <location>
        <position position="1"/>
    </location>
</feature>
<proteinExistence type="predicted"/>
<gene>
    <name evidence="1" type="ORF">BGZ97_006466</name>
</gene>
<dbReference type="Proteomes" id="UP000823405">
    <property type="component" value="Unassembled WGS sequence"/>
</dbReference>
<sequence length="135" mass="14757">MEENHFTSVTSKSIPAPRKFPNRIKAAISHNEYCILGQVFLALTNAPQVVYDWFQELGKDAKGVRSTARSLGAVTGLGKKACESTIQMTRNGGEVPVSTRTGRPPKKKKDEALMAKIYEIVAQTNKEGAANSTYI</sequence>
<dbReference type="EMBL" id="JAAAIN010002865">
    <property type="protein sequence ID" value="KAG0289424.1"/>
    <property type="molecule type" value="Genomic_DNA"/>
</dbReference>
<keyword evidence="2" id="KW-1185">Reference proteome</keyword>
<comment type="caution">
    <text evidence="1">The sequence shown here is derived from an EMBL/GenBank/DDBJ whole genome shotgun (WGS) entry which is preliminary data.</text>
</comment>
<dbReference type="AlphaFoldDB" id="A0A9P6QRK1"/>
<dbReference type="OrthoDB" id="10513465at2759"/>